<dbReference type="Gene3D" id="3.40.720.10">
    <property type="entry name" value="Alkaline Phosphatase, subunit A"/>
    <property type="match status" value="1"/>
</dbReference>
<evidence type="ECO:0000256" key="2">
    <source>
        <dbReference type="ARBA" id="ARBA00022801"/>
    </source>
</evidence>
<dbReference type="FunFam" id="3.40.720.10:FF:000047">
    <property type="entry name" value="Arylsulfatase"/>
    <property type="match status" value="1"/>
</dbReference>
<dbReference type="AlphaFoldDB" id="A0A851GAX1"/>
<dbReference type="EMBL" id="JACBAZ010000001">
    <property type="protein sequence ID" value="NWK54112.1"/>
    <property type="molecule type" value="Genomic_DNA"/>
</dbReference>
<name>A0A851GAX1_9BACT</name>
<keyword evidence="5" id="KW-1185">Reference proteome</keyword>
<dbReference type="InterPro" id="IPR050738">
    <property type="entry name" value="Sulfatase"/>
</dbReference>
<dbReference type="SUPFAM" id="SSF53649">
    <property type="entry name" value="Alkaline phosphatase-like"/>
    <property type="match status" value="1"/>
</dbReference>
<proteinExistence type="inferred from homology"/>
<feature type="domain" description="Sulfatase N-terminal" evidence="3">
    <location>
        <begin position="20"/>
        <end position="431"/>
    </location>
</feature>
<keyword evidence="2" id="KW-0378">Hydrolase</keyword>
<evidence type="ECO:0000256" key="1">
    <source>
        <dbReference type="ARBA" id="ARBA00008779"/>
    </source>
</evidence>
<organism evidence="4 5">
    <name type="scientific">Oceaniferula marina</name>
    <dbReference type="NCBI Taxonomy" id="2748318"/>
    <lineage>
        <taxon>Bacteria</taxon>
        <taxon>Pseudomonadati</taxon>
        <taxon>Verrucomicrobiota</taxon>
        <taxon>Verrucomicrobiia</taxon>
        <taxon>Verrucomicrobiales</taxon>
        <taxon>Verrucomicrobiaceae</taxon>
        <taxon>Oceaniferula</taxon>
    </lineage>
</organism>
<dbReference type="PANTHER" id="PTHR42693">
    <property type="entry name" value="ARYLSULFATASE FAMILY MEMBER"/>
    <property type="match status" value="1"/>
</dbReference>
<dbReference type="CDD" id="cd16025">
    <property type="entry name" value="PAS_like"/>
    <property type="match status" value="1"/>
</dbReference>
<dbReference type="GO" id="GO:0004065">
    <property type="term" value="F:arylsulfatase activity"/>
    <property type="evidence" value="ECO:0007669"/>
    <property type="project" value="TreeGrafter"/>
</dbReference>
<dbReference type="PANTHER" id="PTHR42693:SF53">
    <property type="entry name" value="ENDO-4-O-SULFATASE"/>
    <property type="match status" value="1"/>
</dbReference>
<evidence type="ECO:0000259" key="3">
    <source>
        <dbReference type="Pfam" id="PF00884"/>
    </source>
</evidence>
<reference evidence="4 5" key="1">
    <citation type="submission" date="2020-07" db="EMBL/GenBank/DDBJ databases">
        <title>Roseicoccus Jingziensis gen. nov., sp. nov., isolated from coastal seawater.</title>
        <authorList>
            <person name="Feng X."/>
        </authorList>
    </citation>
    <scope>NUCLEOTIDE SEQUENCE [LARGE SCALE GENOMIC DNA]</scope>
    <source>
        <strain evidence="4 5">N1E253</strain>
    </source>
</reference>
<sequence>MLLSTGAIPAQTKAPQDSRPNIIVILVDDMGFSDIGCYGGEIDTPTIDKLASEGLRFTQFYNCGRCCPTRASLLTGLYPHKTGIGFMTAQDFGKPGYRADLNRQCVTIAEALKTSGYSTYMTGKWHVSKDFSEDGPKHNWPLQRGFDKFYGTLLAAGSQWDPITLTEGNSYTKMKPGEFYTEILTNKACEYIQQHDTQKPFFLYLAHTAPHWPLHARQKVIEKYRGRFAAGWDKLRAQRLERLKALGILPKESQLSSRDAKVPAWDSIPHKEWEQSRFEAFAAMVDHIDQSTASLLETLDSKGVRNNTLILFLSDNGGDKQEHMYGEIGNTGKPWAYMRYVPLYTPDGAPVIAGDIPGWKLGPANTYGGYGTKWAHLSNAPFKKFKKDTYEGGISTPMIAYWPKGIKAKNQLRHQPSHVADIMATCLELAQTPYPKSYQGQTLKPLDGKSLLPVFEKDQKNHKSLFWEHHGNRAARVGDWKIVAGYQQAWELYHISKDRTETQNLASQHPEKVKELSGLYDQWAANSDVIPREQLNIPEIPPSDNPLVRSKKEIEAYLKVANEELKKHGFRQLQTEKQ</sequence>
<evidence type="ECO:0000313" key="4">
    <source>
        <dbReference type="EMBL" id="NWK54112.1"/>
    </source>
</evidence>
<comment type="caution">
    <text evidence="4">The sequence shown here is derived from an EMBL/GenBank/DDBJ whole genome shotgun (WGS) entry which is preliminary data.</text>
</comment>
<accession>A0A851GAX1</accession>
<dbReference type="Pfam" id="PF00884">
    <property type="entry name" value="Sulfatase"/>
    <property type="match status" value="1"/>
</dbReference>
<gene>
    <name evidence="4" type="ORF">HW115_00695</name>
</gene>
<dbReference type="InterPro" id="IPR017850">
    <property type="entry name" value="Alkaline_phosphatase_core_sf"/>
</dbReference>
<dbReference type="Proteomes" id="UP000557872">
    <property type="component" value="Unassembled WGS sequence"/>
</dbReference>
<protein>
    <submittedName>
        <fullName evidence="4">Arylsulfatase</fullName>
    </submittedName>
</protein>
<dbReference type="InterPro" id="IPR000917">
    <property type="entry name" value="Sulfatase_N"/>
</dbReference>
<evidence type="ECO:0000313" key="5">
    <source>
        <dbReference type="Proteomes" id="UP000557872"/>
    </source>
</evidence>
<comment type="similarity">
    <text evidence="1">Belongs to the sulfatase family.</text>
</comment>
<dbReference type="Gene3D" id="3.30.1120.10">
    <property type="match status" value="1"/>
</dbReference>